<feature type="active site" evidence="3">
    <location>
        <position position="38"/>
    </location>
</feature>
<dbReference type="OrthoDB" id="9802919at2"/>
<dbReference type="InterPro" id="IPR019533">
    <property type="entry name" value="Peptidase_S26"/>
</dbReference>
<dbReference type="PRINTS" id="PR00727">
    <property type="entry name" value="LEADERPTASE"/>
</dbReference>
<keyword evidence="4" id="KW-1133">Transmembrane helix</keyword>
<dbReference type="PANTHER" id="PTHR43390:SF8">
    <property type="entry name" value="SIGNAL PEPTIDASE I"/>
    <property type="match status" value="1"/>
</dbReference>
<dbReference type="InterPro" id="IPR019758">
    <property type="entry name" value="Pept_S26A_signal_pept_1_CS"/>
</dbReference>
<dbReference type="GO" id="GO:0009003">
    <property type="term" value="F:signal peptidase activity"/>
    <property type="evidence" value="ECO:0007669"/>
    <property type="project" value="UniProtKB-EC"/>
</dbReference>
<keyword evidence="4" id="KW-0472">Membrane</keyword>
<dbReference type="GO" id="GO:0004252">
    <property type="term" value="F:serine-type endopeptidase activity"/>
    <property type="evidence" value="ECO:0007669"/>
    <property type="project" value="InterPro"/>
</dbReference>
<keyword evidence="4" id="KW-0645">Protease</keyword>
<keyword evidence="2 4" id="KW-0378">Hydrolase</keyword>
<reference evidence="6 7" key="1">
    <citation type="journal article" date="2018" name="Int. J. Syst. Evol. Microbiol.">
        <title>Lactobacillus bambusae sp. nov., isolated from a traditional fermented Ma-bamboo shoots of Taiwan.</title>
        <authorList>
            <person name="Wang L.-T."/>
        </authorList>
    </citation>
    <scope>NUCLEOTIDE SEQUENCE [LARGE SCALE GENOMIC DNA]</scope>
    <source>
        <strain evidence="6 7">BS-W1</strain>
    </source>
</reference>
<keyword evidence="4" id="KW-0812">Transmembrane</keyword>
<accession>A0A2V1N2Y4</accession>
<dbReference type="InterPro" id="IPR000223">
    <property type="entry name" value="Pept_S26A_signal_pept_1"/>
</dbReference>
<feature type="transmembrane region" description="Helical" evidence="4">
    <location>
        <begin position="7"/>
        <end position="24"/>
    </location>
</feature>
<evidence type="ECO:0000256" key="2">
    <source>
        <dbReference type="ARBA" id="ARBA00022801"/>
    </source>
</evidence>
<dbReference type="Gene3D" id="2.10.109.10">
    <property type="entry name" value="Umud Fragment, subunit A"/>
    <property type="match status" value="1"/>
</dbReference>
<proteinExistence type="inferred from homology"/>
<dbReference type="Pfam" id="PF10502">
    <property type="entry name" value="Peptidase_S26"/>
    <property type="match status" value="1"/>
</dbReference>
<feature type="active site" evidence="3">
    <location>
        <position position="82"/>
    </location>
</feature>
<keyword evidence="7" id="KW-1185">Reference proteome</keyword>
<dbReference type="AlphaFoldDB" id="A0A2V1N2Y4"/>
<dbReference type="NCBIfam" id="TIGR02227">
    <property type="entry name" value="sigpep_I_bact"/>
    <property type="match status" value="1"/>
</dbReference>
<feature type="domain" description="Peptidase S26" evidence="5">
    <location>
        <begin position="8"/>
        <end position="181"/>
    </location>
</feature>
<evidence type="ECO:0000313" key="6">
    <source>
        <dbReference type="EMBL" id="PWG00536.1"/>
    </source>
</evidence>
<organism evidence="6 7">
    <name type="scientific">Levilactobacillus bambusae</name>
    <dbReference type="NCBI Taxonomy" id="2024736"/>
    <lineage>
        <taxon>Bacteria</taxon>
        <taxon>Bacillati</taxon>
        <taxon>Bacillota</taxon>
        <taxon>Bacilli</taxon>
        <taxon>Lactobacillales</taxon>
        <taxon>Lactobacillaceae</taxon>
        <taxon>Levilactobacillus</taxon>
    </lineage>
</organism>
<comment type="catalytic activity">
    <reaction evidence="4">
        <text>Cleavage of hydrophobic, N-terminal signal or leader sequences from secreted and periplasmic proteins.</text>
        <dbReference type="EC" id="3.4.21.89"/>
    </reaction>
</comment>
<comment type="caution">
    <text evidence="6">The sequence shown here is derived from an EMBL/GenBank/DDBJ whole genome shotgun (WGS) entry which is preliminary data.</text>
</comment>
<dbReference type="EC" id="3.4.21.89" evidence="4"/>
<evidence type="ECO:0000313" key="7">
    <source>
        <dbReference type="Proteomes" id="UP000245080"/>
    </source>
</evidence>
<evidence type="ECO:0000256" key="3">
    <source>
        <dbReference type="PIRSR" id="PIRSR600223-1"/>
    </source>
</evidence>
<name>A0A2V1N2Y4_9LACO</name>
<dbReference type="SUPFAM" id="SSF51306">
    <property type="entry name" value="LexA/Signal peptidase"/>
    <property type="match status" value="1"/>
</dbReference>
<evidence type="ECO:0000256" key="4">
    <source>
        <dbReference type="RuleBase" id="RU362042"/>
    </source>
</evidence>
<sequence length="195" mass="21716">MKIIREIASWVIPVIIGLLIALGIKDYVFAMVRVDGPSMTPNLKNDERVLVVKPLSVNRMGVIVFDAYGEDPDAAPGTDYVKRVIGLPGDTVASKDGQLYVNQKRVSQSYISESERTKGTGNWTLSSLAKTNEWPRSEQVARVPKGKVFVLGDHRSVSNDSRYWGYVSQDKIIGVVKVPFWISTKSARDNINDFK</sequence>
<comment type="subcellular location">
    <subcellularLocation>
        <location evidence="1">Cell membrane</location>
        <topology evidence="1">Single-pass type II membrane protein</topology>
    </subcellularLocation>
    <subcellularLocation>
        <location evidence="4">Membrane</location>
        <topology evidence="4">Single-pass type II membrane protein</topology>
    </subcellularLocation>
</comment>
<dbReference type="CDD" id="cd06530">
    <property type="entry name" value="S26_SPase_I"/>
    <property type="match status" value="1"/>
</dbReference>
<gene>
    <name evidence="6" type="primary">lepB</name>
    <name evidence="6" type="ORF">DCM90_06330</name>
</gene>
<dbReference type="GO" id="GO:0005886">
    <property type="term" value="C:plasma membrane"/>
    <property type="evidence" value="ECO:0007669"/>
    <property type="project" value="UniProtKB-SubCell"/>
</dbReference>
<dbReference type="EMBL" id="QCXQ01000002">
    <property type="protein sequence ID" value="PWG00536.1"/>
    <property type="molecule type" value="Genomic_DNA"/>
</dbReference>
<dbReference type="GO" id="GO:0006465">
    <property type="term" value="P:signal peptide processing"/>
    <property type="evidence" value="ECO:0007669"/>
    <property type="project" value="InterPro"/>
</dbReference>
<comment type="similarity">
    <text evidence="4">Belongs to the peptidase S26 family.</text>
</comment>
<dbReference type="InterPro" id="IPR036286">
    <property type="entry name" value="LexA/Signal_pep-like_sf"/>
</dbReference>
<evidence type="ECO:0000259" key="5">
    <source>
        <dbReference type="Pfam" id="PF10502"/>
    </source>
</evidence>
<evidence type="ECO:0000256" key="1">
    <source>
        <dbReference type="ARBA" id="ARBA00004401"/>
    </source>
</evidence>
<protein>
    <recommendedName>
        <fullName evidence="4">Signal peptidase I</fullName>
        <ecNumber evidence="4">3.4.21.89</ecNumber>
    </recommendedName>
</protein>
<dbReference type="Proteomes" id="UP000245080">
    <property type="component" value="Unassembled WGS sequence"/>
</dbReference>
<dbReference type="PANTHER" id="PTHR43390">
    <property type="entry name" value="SIGNAL PEPTIDASE I"/>
    <property type="match status" value="1"/>
</dbReference>
<dbReference type="RefSeq" id="WP_109250482.1">
    <property type="nucleotide sequence ID" value="NZ_QCXQ01000002.1"/>
</dbReference>
<dbReference type="PROSITE" id="PS00761">
    <property type="entry name" value="SPASE_I_3"/>
    <property type="match status" value="1"/>
</dbReference>